<dbReference type="EMBL" id="JACIJH010000009">
    <property type="protein sequence ID" value="MBB5707383.1"/>
    <property type="molecule type" value="Genomic_DNA"/>
</dbReference>
<name>A0A7W9ER73_9SPHN</name>
<organism evidence="2 3">
    <name type="scientific">Sphingopyxis panaciterrulae</name>
    <dbReference type="NCBI Taxonomy" id="462372"/>
    <lineage>
        <taxon>Bacteria</taxon>
        <taxon>Pseudomonadati</taxon>
        <taxon>Pseudomonadota</taxon>
        <taxon>Alphaproteobacteria</taxon>
        <taxon>Sphingomonadales</taxon>
        <taxon>Sphingomonadaceae</taxon>
        <taxon>Sphingopyxis</taxon>
    </lineage>
</organism>
<evidence type="ECO:0000259" key="1">
    <source>
        <dbReference type="Pfam" id="PF01850"/>
    </source>
</evidence>
<dbReference type="PANTHER" id="PTHR39664:SF2">
    <property type="entry name" value="NUCLEIC ACID-BINDING PROTEIN, CONTAINING PIN DOMAIN-RELATED"/>
    <property type="match status" value="1"/>
</dbReference>
<protein>
    <submittedName>
        <fullName evidence="2">Putative nucleic-acid-binding protein</fullName>
    </submittedName>
</protein>
<reference evidence="2 3" key="1">
    <citation type="submission" date="2020-08" db="EMBL/GenBank/DDBJ databases">
        <title>Genomic Encyclopedia of Type Strains, Phase IV (KMG-IV): sequencing the most valuable type-strain genomes for metagenomic binning, comparative biology and taxonomic classification.</title>
        <authorList>
            <person name="Goeker M."/>
        </authorList>
    </citation>
    <scope>NUCLEOTIDE SEQUENCE [LARGE SCALE GENOMIC DNA]</scope>
    <source>
        <strain evidence="2 3">DSM 27163</strain>
    </source>
</reference>
<feature type="domain" description="PIN" evidence="1">
    <location>
        <begin position="5"/>
        <end position="116"/>
    </location>
</feature>
<dbReference type="InterPro" id="IPR002716">
    <property type="entry name" value="PIN_dom"/>
</dbReference>
<accession>A0A7W9ER73</accession>
<dbReference type="InterPro" id="IPR029060">
    <property type="entry name" value="PIN-like_dom_sf"/>
</dbReference>
<dbReference type="RefSeq" id="WP_184099182.1">
    <property type="nucleotide sequence ID" value="NZ_JACIJH010000009.1"/>
</dbReference>
<evidence type="ECO:0000313" key="3">
    <source>
        <dbReference type="Proteomes" id="UP000537161"/>
    </source>
</evidence>
<sequence>MKITADTNILVRAATLDDPVQGAVAQKLMKQAETVAVTLPALCEFCWVLGRVYRYESARVAASIRFLIDAENIAVDRQAVEAGLAVLDEGGDFADGLIAHEGQWLGGETFVSFDREAVGLLKKQGHDALIPK</sequence>
<keyword evidence="3" id="KW-1185">Reference proteome</keyword>
<dbReference type="Proteomes" id="UP000537161">
    <property type="component" value="Unassembled WGS sequence"/>
</dbReference>
<dbReference type="Pfam" id="PF01850">
    <property type="entry name" value="PIN"/>
    <property type="match status" value="1"/>
</dbReference>
<gene>
    <name evidence="2" type="ORF">FHR21_002749</name>
</gene>
<dbReference type="CDD" id="cd18683">
    <property type="entry name" value="PIN_VapC-like"/>
    <property type="match status" value="1"/>
</dbReference>
<evidence type="ECO:0000313" key="2">
    <source>
        <dbReference type="EMBL" id="MBB5707383.1"/>
    </source>
</evidence>
<comment type="caution">
    <text evidence="2">The sequence shown here is derived from an EMBL/GenBank/DDBJ whole genome shotgun (WGS) entry which is preliminary data.</text>
</comment>
<proteinExistence type="predicted"/>
<dbReference type="SUPFAM" id="SSF88723">
    <property type="entry name" value="PIN domain-like"/>
    <property type="match status" value="1"/>
</dbReference>
<dbReference type="PANTHER" id="PTHR39664">
    <property type="match status" value="1"/>
</dbReference>
<dbReference type="AlphaFoldDB" id="A0A7W9ER73"/>